<evidence type="ECO:0000313" key="8">
    <source>
        <dbReference type="Proteomes" id="UP000799429"/>
    </source>
</evidence>
<dbReference type="Pfam" id="PF00132">
    <property type="entry name" value="Hexapep"/>
    <property type="match status" value="1"/>
</dbReference>
<evidence type="ECO:0000259" key="6">
    <source>
        <dbReference type="Pfam" id="PF13720"/>
    </source>
</evidence>
<proteinExistence type="predicted"/>
<dbReference type="PIRSF" id="PIRSF000456">
    <property type="entry name" value="UDP-GlcNAc_acltr"/>
    <property type="match status" value="1"/>
</dbReference>
<dbReference type="Proteomes" id="UP000799429">
    <property type="component" value="Unassembled WGS sequence"/>
</dbReference>
<keyword evidence="5" id="KW-0012">Acyltransferase</keyword>
<evidence type="ECO:0000313" key="7">
    <source>
        <dbReference type="EMBL" id="KAF2841208.1"/>
    </source>
</evidence>
<dbReference type="InterPro" id="IPR001451">
    <property type="entry name" value="Hexapep"/>
</dbReference>
<feature type="domain" description="UDP N-acetylglucosamine O-acyltransferase C-terminal" evidence="6">
    <location>
        <begin position="186"/>
        <end position="261"/>
    </location>
</feature>
<dbReference type="NCBIfam" id="NF003657">
    <property type="entry name" value="PRK05289.1"/>
    <property type="match status" value="1"/>
</dbReference>
<dbReference type="PANTHER" id="PTHR43480:SF1">
    <property type="entry name" value="ACYL-[ACYL-CARRIER-PROTEIN]--UDP-N-ACETYLGLUCOSAMINE O-ACYLTRANSFERASE, MITOCHONDRIAL-RELATED"/>
    <property type="match status" value="1"/>
</dbReference>
<protein>
    <recommendedName>
        <fullName evidence="6">UDP N-acetylglucosamine O-acyltransferase C-terminal domain-containing protein</fullName>
    </recommendedName>
</protein>
<evidence type="ECO:0000256" key="5">
    <source>
        <dbReference type="ARBA" id="ARBA00023315"/>
    </source>
</evidence>
<keyword evidence="2" id="KW-0441">Lipid A biosynthesis</keyword>
<accession>A0A9P4SEJ3</accession>
<dbReference type="Gene3D" id="2.160.10.10">
    <property type="entry name" value="Hexapeptide repeat proteins"/>
    <property type="match status" value="1"/>
</dbReference>
<gene>
    <name evidence="7" type="ORF">M501DRAFT_989756</name>
</gene>
<keyword evidence="8" id="KW-1185">Reference proteome</keyword>
<organism evidence="7 8">
    <name type="scientific">Patellaria atrata CBS 101060</name>
    <dbReference type="NCBI Taxonomy" id="1346257"/>
    <lineage>
        <taxon>Eukaryota</taxon>
        <taxon>Fungi</taxon>
        <taxon>Dikarya</taxon>
        <taxon>Ascomycota</taxon>
        <taxon>Pezizomycotina</taxon>
        <taxon>Dothideomycetes</taxon>
        <taxon>Dothideomycetes incertae sedis</taxon>
        <taxon>Patellariales</taxon>
        <taxon>Patellariaceae</taxon>
        <taxon>Patellaria</taxon>
    </lineage>
</organism>
<comment type="caution">
    <text evidence="7">The sequence shown here is derived from an EMBL/GenBank/DDBJ whole genome shotgun (WGS) entry which is preliminary data.</text>
</comment>
<evidence type="ECO:0000256" key="2">
    <source>
        <dbReference type="ARBA" id="ARBA00022556"/>
    </source>
</evidence>
<evidence type="ECO:0000256" key="1">
    <source>
        <dbReference type="ARBA" id="ARBA00022516"/>
    </source>
</evidence>
<dbReference type="InterPro" id="IPR029098">
    <property type="entry name" value="Acetyltransf_C"/>
</dbReference>
<keyword evidence="3" id="KW-0808">Transferase</keyword>
<dbReference type="GO" id="GO:0008780">
    <property type="term" value="F:acyl-[acyl-carrier-protein]-UDP-N-acetylglucosamine O-acyltransferase activity"/>
    <property type="evidence" value="ECO:0007669"/>
    <property type="project" value="InterPro"/>
</dbReference>
<evidence type="ECO:0000256" key="4">
    <source>
        <dbReference type="ARBA" id="ARBA00023098"/>
    </source>
</evidence>
<keyword evidence="4" id="KW-0443">Lipid metabolism</keyword>
<dbReference type="InterPro" id="IPR011004">
    <property type="entry name" value="Trimer_LpxA-like_sf"/>
</dbReference>
<evidence type="ECO:0000256" key="3">
    <source>
        <dbReference type="ARBA" id="ARBA00022679"/>
    </source>
</evidence>
<dbReference type="Pfam" id="PF13720">
    <property type="entry name" value="Acetyltransf_11"/>
    <property type="match status" value="1"/>
</dbReference>
<sequence length="275" mass="28841">MSAPTSTLVAPPLIHPTAIIDPSCTLSSSVEIGPFCFLGPNVHIGPGSKLVSSVTVIGSTTIGANCTIWPSAVLGSPAQVRNLGSTGGALVIGDHCIIRECVTIGLSSLGKEKPTRLGNRVYIMTNVHVAHDCVIGDDVTIIHGVGLAGHVTVGRGATIAGLTGVHQNIVIGELAYLAGGAFVGSDVLPFSLVKGNRARTFGVNGVGLVRVGWTEERIKRLAEAVEWLSKDPKNIMEMEQEEDGDIKRVVEFAMESKRGVCLWESVSTKGSRLDL</sequence>
<dbReference type="GO" id="GO:0009245">
    <property type="term" value="P:lipid A biosynthetic process"/>
    <property type="evidence" value="ECO:0007669"/>
    <property type="project" value="UniProtKB-KW"/>
</dbReference>
<name>A0A9P4SEJ3_9PEZI</name>
<dbReference type="AlphaFoldDB" id="A0A9P4SEJ3"/>
<dbReference type="PANTHER" id="PTHR43480">
    <property type="entry name" value="ACYL-[ACYL-CARRIER-PROTEIN]--UDP-N-ACETYLGLUCOSAMINE O-ACYLTRANSFERASE"/>
    <property type="match status" value="1"/>
</dbReference>
<dbReference type="NCBIfam" id="TIGR01852">
    <property type="entry name" value="lipid_A_lpxA"/>
    <property type="match status" value="1"/>
</dbReference>
<dbReference type="SUPFAM" id="SSF51161">
    <property type="entry name" value="Trimeric LpxA-like enzymes"/>
    <property type="match status" value="1"/>
</dbReference>
<dbReference type="EMBL" id="MU006091">
    <property type="protein sequence ID" value="KAF2841208.1"/>
    <property type="molecule type" value="Genomic_DNA"/>
</dbReference>
<dbReference type="GO" id="GO:0016020">
    <property type="term" value="C:membrane"/>
    <property type="evidence" value="ECO:0007669"/>
    <property type="project" value="GOC"/>
</dbReference>
<dbReference type="OrthoDB" id="25818at2759"/>
<keyword evidence="1" id="KW-0444">Lipid biosynthesis</keyword>
<dbReference type="InterPro" id="IPR010137">
    <property type="entry name" value="Lipid_A_LpxA"/>
</dbReference>
<reference evidence="7" key="1">
    <citation type="journal article" date="2020" name="Stud. Mycol.">
        <title>101 Dothideomycetes genomes: a test case for predicting lifestyles and emergence of pathogens.</title>
        <authorList>
            <person name="Haridas S."/>
            <person name="Albert R."/>
            <person name="Binder M."/>
            <person name="Bloem J."/>
            <person name="Labutti K."/>
            <person name="Salamov A."/>
            <person name="Andreopoulos B."/>
            <person name="Baker S."/>
            <person name="Barry K."/>
            <person name="Bills G."/>
            <person name="Bluhm B."/>
            <person name="Cannon C."/>
            <person name="Castanera R."/>
            <person name="Culley D."/>
            <person name="Daum C."/>
            <person name="Ezra D."/>
            <person name="Gonzalez J."/>
            <person name="Henrissat B."/>
            <person name="Kuo A."/>
            <person name="Liang C."/>
            <person name="Lipzen A."/>
            <person name="Lutzoni F."/>
            <person name="Magnuson J."/>
            <person name="Mondo S."/>
            <person name="Nolan M."/>
            <person name="Ohm R."/>
            <person name="Pangilinan J."/>
            <person name="Park H.-J."/>
            <person name="Ramirez L."/>
            <person name="Alfaro M."/>
            <person name="Sun H."/>
            <person name="Tritt A."/>
            <person name="Yoshinaga Y."/>
            <person name="Zwiers L.-H."/>
            <person name="Turgeon B."/>
            <person name="Goodwin S."/>
            <person name="Spatafora J."/>
            <person name="Crous P."/>
            <person name="Grigoriev I."/>
        </authorList>
    </citation>
    <scope>NUCLEOTIDE SEQUENCE</scope>
    <source>
        <strain evidence="7">CBS 101060</strain>
    </source>
</reference>